<evidence type="ECO:0000256" key="1">
    <source>
        <dbReference type="SAM" id="MobiDB-lite"/>
    </source>
</evidence>
<accession>A0A2W7SEL1</accession>
<gene>
    <name evidence="2" type="ORF">LV85_03243</name>
</gene>
<evidence type="ECO:0008006" key="4">
    <source>
        <dbReference type="Google" id="ProtNLM"/>
    </source>
</evidence>
<sequence length="321" mass="36632">MKKNYKENRNGFPYQKYLKIFLLLSIWSVLFSCATKRDLVRINKESSSEIAQLRGEILAMLKDSDGDGIADYLDSEPNTPRGARVDASGNTLDSDGDGTPDHSDKCLFLPGPASTNGCPVEEVREDRTLRDPNRPDQFWPIPNPTYVEDISDGFIEKDDDLETVYGKIRKHLQEKGRQFNRIMFVPESGFVVFSNLERINDSGTRLDLPIEIERGGCGILNIFHCLYGRPSARYMFFGYVVNTRIGLTTTDDIQEYNEIMKVVNRGFINLDKSYVRDIYNNSISADEYTISLIVYEYETYPGQAPKLVSNTTVDYLKLLFK</sequence>
<organism evidence="2 3">
    <name type="scientific">Algoriphagus chordae</name>
    <dbReference type="NCBI Taxonomy" id="237019"/>
    <lineage>
        <taxon>Bacteria</taxon>
        <taxon>Pseudomonadati</taxon>
        <taxon>Bacteroidota</taxon>
        <taxon>Cytophagia</taxon>
        <taxon>Cytophagales</taxon>
        <taxon>Cyclobacteriaceae</taxon>
        <taxon>Algoriphagus</taxon>
    </lineage>
</organism>
<reference evidence="2 3" key="1">
    <citation type="submission" date="2018-06" db="EMBL/GenBank/DDBJ databases">
        <title>Genomic Encyclopedia of Archaeal and Bacterial Type Strains, Phase II (KMG-II): from individual species to whole genera.</title>
        <authorList>
            <person name="Goeker M."/>
        </authorList>
    </citation>
    <scope>NUCLEOTIDE SEQUENCE [LARGE SCALE GENOMIC DNA]</scope>
    <source>
        <strain evidence="2 3">DSM 19830</strain>
    </source>
</reference>
<dbReference type="InterPro" id="IPR028974">
    <property type="entry name" value="TSP_type-3_rpt"/>
</dbReference>
<dbReference type="PROSITE" id="PS51257">
    <property type="entry name" value="PROKAR_LIPOPROTEIN"/>
    <property type="match status" value="1"/>
</dbReference>
<proteinExistence type="predicted"/>
<dbReference type="GO" id="GO:0005509">
    <property type="term" value="F:calcium ion binding"/>
    <property type="evidence" value="ECO:0007669"/>
    <property type="project" value="InterPro"/>
</dbReference>
<dbReference type="Proteomes" id="UP000248882">
    <property type="component" value="Unassembled WGS sequence"/>
</dbReference>
<dbReference type="EMBL" id="QKZT01000016">
    <property type="protein sequence ID" value="PZX49112.1"/>
    <property type="molecule type" value="Genomic_DNA"/>
</dbReference>
<dbReference type="AlphaFoldDB" id="A0A2W7SEL1"/>
<comment type="caution">
    <text evidence="2">The sequence shown here is derived from an EMBL/GenBank/DDBJ whole genome shotgun (WGS) entry which is preliminary data.</text>
</comment>
<dbReference type="SUPFAM" id="SSF103647">
    <property type="entry name" value="TSP type-3 repeat"/>
    <property type="match status" value="1"/>
</dbReference>
<evidence type="ECO:0000313" key="3">
    <source>
        <dbReference type="Proteomes" id="UP000248882"/>
    </source>
</evidence>
<keyword evidence="3" id="KW-1185">Reference proteome</keyword>
<feature type="region of interest" description="Disordered" evidence="1">
    <location>
        <begin position="69"/>
        <end position="105"/>
    </location>
</feature>
<protein>
    <recommendedName>
        <fullName evidence="4">Thrombospondin type 3 repeat-containing protein</fullName>
    </recommendedName>
</protein>
<dbReference type="Gene3D" id="4.10.1080.10">
    <property type="entry name" value="TSP type-3 repeat"/>
    <property type="match status" value="1"/>
</dbReference>
<evidence type="ECO:0000313" key="2">
    <source>
        <dbReference type="EMBL" id="PZX49112.1"/>
    </source>
</evidence>
<name>A0A2W7SEL1_9BACT</name>